<keyword evidence="4" id="KW-0804">Transcription</keyword>
<dbReference type="Pfam" id="PF13977">
    <property type="entry name" value="TetR_C_6"/>
    <property type="match status" value="1"/>
</dbReference>
<dbReference type="InterPro" id="IPR009057">
    <property type="entry name" value="Homeodomain-like_sf"/>
</dbReference>
<dbReference type="SUPFAM" id="SSF48498">
    <property type="entry name" value="Tetracyclin repressor-like, C-terminal domain"/>
    <property type="match status" value="1"/>
</dbReference>
<protein>
    <recommendedName>
        <fullName evidence="6">HTH tetR-type domain-containing protein</fullName>
    </recommendedName>
</protein>
<dbReference type="PANTHER" id="PTHR30055:SF148">
    <property type="entry name" value="TETR-FAMILY TRANSCRIPTIONAL REGULATOR"/>
    <property type="match status" value="1"/>
</dbReference>
<dbReference type="PRINTS" id="PR00455">
    <property type="entry name" value="HTHTETR"/>
</dbReference>
<dbReference type="EMBL" id="BOPB01000002">
    <property type="protein sequence ID" value="GIJ19960.1"/>
    <property type="molecule type" value="Genomic_DNA"/>
</dbReference>
<evidence type="ECO:0000256" key="4">
    <source>
        <dbReference type="ARBA" id="ARBA00023163"/>
    </source>
</evidence>
<dbReference type="SUPFAM" id="SSF46689">
    <property type="entry name" value="Homeodomain-like"/>
    <property type="match status" value="1"/>
</dbReference>
<feature type="DNA-binding region" description="H-T-H motif" evidence="5">
    <location>
        <begin position="34"/>
        <end position="53"/>
    </location>
</feature>
<dbReference type="Gene3D" id="1.10.357.10">
    <property type="entry name" value="Tetracycline Repressor, domain 2"/>
    <property type="match status" value="1"/>
</dbReference>
<keyword evidence="3 5" id="KW-0238">DNA-binding</keyword>
<accession>A0ABQ4IPX7</accession>
<evidence type="ECO:0000256" key="3">
    <source>
        <dbReference type="ARBA" id="ARBA00023125"/>
    </source>
</evidence>
<dbReference type="InterPro" id="IPR039538">
    <property type="entry name" value="BetI_C"/>
</dbReference>
<evidence type="ECO:0000256" key="2">
    <source>
        <dbReference type="ARBA" id="ARBA00023015"/>
    </source>
</evidence>
<dbReference type="InterPro" id="IPR036271">
    <property type="entry name" value="Tet_transcr_reg_TetR-rel_C_sf"/>
</dbReference>
<feature type="domain" description="HTH tetR-type" evidence="6">
    <location>
        <begin position="11"/>
        <end position="71"/>
    </location>
</feature>
<name>A0ABQ4IPX7_9ACTN</name>
<dbReference type="Pfam" id="PF00440">
    <property type="entry name" value="TetR_N"/>
    <property type="match status" value="1"/>
</dbReference>
<keyword evidence="2" id="KW-0805">Transcription regulation</keyword>
<evidence type="ECO:0000256" key="5">
    <source>
        <dbReference type="PROSITE-ProRule" id="PRU00335"/>
    </source>
</evidence>
<dbReference type="InterPro" id="IPR001647">
    <property type="entry name" value="HTH_TetR"/>
</dbReference>
<dbReference type="PROSITE" id="PS50977">
    <property type="entry name" value="HTH_TETR_2"/>
    <property type="match status" value="1"/>
</dbReference>
<evidence type="ECO:0000313" key="8">
    <source>
        <dbReference type="Proteomes" id="UP000643165"/>
    </source>
</evidence>
<comment type="caution">
    <text evidence="7">The sequence shown here is derived from an EMBL/GenBank/DDBJ whole genome shotgun (WGS) entry which is preliminary data.</text>
</comment>
<evidence type="ECO:0000313" key="7">
    <source>
        <dbReference type="EMBL" id="GIJ19960.1"/>
    </source>
</evidence>
<sequence>MWRMPKLADHEERRARIVAALLRIAASRGLHAASMRTVAAEAGVSVSTVQYYFGTKERLLFAGLQHQAEAVGRRIEAGLAANPGGSVRDSLYAWLVQLIPVNEQQRAGYTVFAAYHALALTDPALAEQSYTRGSDELEVVLRALLADAQQAGELSSGRDVGAEAGNLLALATGLADSVMADMRTPEAATALLNYQLDQLFVAASSTSPAAARRP</sequence>
<gene>
    <name evidence="7" type="ORF">Vlu01_05840</name>
</gene>
<dbReference type="Proteomes" id="UP000643165">
    <property type="component" value="Unassembled WGS sequence"/>
</dbReference>
<organism evidence="7 8">
    <name type="scientific">Micromonospora lutea</name>
    <dbReference type="NCBI Taxonomy" id="419825"/>
    <lineage>
        <taxon>Bacteria</taxon>
        <taxon>Bacillati</taxon>
        <taxon>Actinomycetota</taxon>
        <taxon>Actinomycetes</taxon>
        <taxon>Micromonosporales</taxon>
        <taxon>Micromonosporaceae</taxon>
        <taxon>Micromonospora</taxon>
    </lineage>
</organism>
<evidence type="ECO:0000256" key="1">
    <source>
        <dbReference type="ARBA" id="ARBA00022491"/>
    </source>
</evidence>
<dbReference type="PANTHER" id="PTHR30055">
    <property type="entry name" value="HTH-TYPE TRANSCRIPTIONAL REGULATOR RUTR"/>
    <property type="match status" value="1"/>
</dbReference>
<dbReference type="InterPro" id="IPR050109">
    <property type="entry name" value="HTH-type_TetR-like_transc_reg"/>
</dbReference>
<keyword evidence="8" id="KW-1185">Reference proteome</keyword>
<keyword evidence="1" id="KW-0678">Repressor</keyword>
<proteinExistence type="predicted"/>
<reference evidence="7 8" key="1">
    <citation type="submission" date="2021-01" db="EMBL/GenBank/DDBJ databases">
        <title>Whole genome shotgun sequence of Verrucosispora lutea NBRC 106530.</title>
        <authorList>
            <person name="Komaki H."/>
            <person name="Tamura T."/>
        </authorList>
    </citation>
    <scope>NUCLEOTIDE SEQUENCE [LARGE SCALE GENOMIC DNA]</scope>
    <source>
        <strain evidence="7 8">NBRC 106530</strain>
    </source>
</reference>
<evidence type="ECO:0000259" key="6">
    <source>
        <dbReference type="PROSITE" id="PS50977"/>
    </source>
</evidence>